<dbReference type="RefSeq" id="WP_270150544.1">
    <property type="nucleotide sequence ID" value="NZ_CP115450.1"/>
</dbReference>
<accession>A0ABY7QFP1</accession>
<dbReference type="Proteomes" id="UP001212821">
    <property type="component" value="Chromosome"/>
</dbReference>
<evidence type="ECO:0000313" key="1">
    <source>
        <dbReference type="EMBL" id="WBP91287.1"/>
    </source>
</evidence>
<sequence>MQEKSVFCLIERQVRRGLGPEQTMIGLYPDNRRVRPTGRMILYHLGELTLCIGTITDRPIVQTTRGVRLHLLELLDVEVTQTPGLRRSQMTSGS</sequence>
<protein>
    <submittedName>
        <fullName evidence="1">Uncharacterized protein</fullName>
    </submittedName>
</protein>
<dbReference type="EMBL" id="CP115450">
    <property type="protein sequence ID" value="WBP91287.1"/>
    <property type="molecule type" value="Genomic_DNA"/>
</dbReference>
<name>A0ABY7QFP1_9ACTN</name>
<evidence type="ECO:0000313" key="2">
    <source>
        <dbReference type="Proteomes" id="UP001212821"/>
    </source>
</evidence>
<proteinExistence type="predicted"/>
<organism evidence="1 2">
    <name type="scientific">Kitasatospora cathayae</name>
    <dbReference type="NCBI Taxonomy" id="3004092"/>
    <lineage>
        <taxon>Bacteria</taxon>
        <taxon>Bacillati</taxon>
        <taxon>Actinomycetota</taxon>
        <taxon>Actinomycetes</taxon>
        <taxon>Kitasatosporales</taxon>
        <taxon>Streptomycetaceae</taxon>
        <taxon>Kitasatospora</taxon>
    </lineage>
</organism>
<gene>
    <name evidence="1" type="ORF">O1G21_39010</name>
</gene>
<keyword evidence="2" id="KW-1185">Reference proteome</keyword>
<reference evidence="2" key="1">
    <citation type="submission" date="2022-12" db="EMBL/GenBank/DDBJ databases">
        <authorList>
            <person name="Mo P."/>
        </authorList>
    </citation>
    <scope>NUCLEOTIDE SEQUENCE [LARGE SCALE GENOMIC DNA]</scope>
    <source>
        <strain evidence="2">HUAS 3-15</strain>
    </source>
</reference>